<protein>
    <submittedName>
        <fullName evidence="1">Uncharacterized protein</fullName>
    </submittedName>
</protein>
<proteinExistence type="predicted"/>
<dbReference type="EMBL" id="CM042017">
    <property type="protein sequence ID" value="KAI3688901.1"/>
    <property type="molecule type" value="Genomic_DNA"/>
</dbReference>
<keyword evidence="2" id="KW-1185">Reference proteome</keyword>
<organism evidence="1 2">
    <name type="scientific">Cichorium intybus</name>
    <name type="common">Chicory</name>
    <dbReference type="NCBI Taxonomy" id="13427"/>
    <lineage>
        <taxon>Eukaryota</taxon>
        <taxon>Viridiplantae</taxon>
        <taxon>Streptophyta</taxon>
        <taxon>Embryophyta</taxon>
        <taxon>Tracheophyta</taxon>
        <taxon>Spermatophyta</taxon>
        <taxon>Magnoliopsida</taxon>
        <taxon>eudicotyledons</taxon>
        <taxon>Gunneridae</taxon>
        <taxon>Pentapetalae</taxon>
        <taxon>asterids</taxon>
        <taxon>campanulids</taxon>
        <taxon>Asterales</taxon>
        <taxon>Asteraceae</taxon>
        <taxon>Cichorioideae</taxon>
        <taxon>Cichorieae</taxon>
        <taxon>Cichoriinae</taxon>
        <taxon>Cichorium</taxon>
    </lineage>
</organism>
<reference evidence="2" key="1">
    <citation type="journal article" date="2022" name="Mol. Ecol. Resour.">
        <title>The genomes of chicory, endive, great burdock and yacon provide insights into Asteraceae palaeo-polyploidization history and plant inulin production.</title>
        <authorList>
            <person name="Fan W."/>
            <person name="Wang S."/>
            <person name="Wang H."/>
            <person name="Wang A."/>
            <person name="Jiang F."/>
            <person name="Liu H."/>
            <person name="Zhao H."/>
            <person name="Xu D."/>
            <person name="Zhang Y."/>
        </authorList>
    </citation>
    <scope>NUCLEOTIDE SEQUENCE [LARGE SCALE GENOMIC DNA]</scope>
    <source>
        <strain evidence="2">cv. Punajuju</strain>
    </source>
</reference>
<evidence type="ECO:0000313" key="1">
    <source>
        <dbReference type="EMBL" id="KAI3688901.1"/>
    </source>
</evidence>
<comment type="caution">
    <text evidence="1">The sequence shown here is derived from an EMBL/GenBank/DDBJ whole genome shotgun (WGS) entry which is preliminary data.</text>
</comment>
<name>A0ACB8YUV7_CICIN</name>
<dbReference type="Proteomes" id="UP001055811">
    <property type="component" value="Linkage Group LG09"/>
</dbReference>
<gene>
    <name evidence="1" type="ORF">L2E82_46827</name>
</gene>
<sequence>MSFLECALFLQRFLGQDFEKMYFCLRTRPLSTGIRPIQNELEWAFFLDTAYDEPELPISLYLDHSGDGLEDWFNTSSEESGSVIQGEDNQDNPKEKEPSEADPMSEEIGLVDEIIPDDVITPLNKTSDDDFLNKLCPDGNNGNHDDEDGEDADVVVHSTYNPLVSWKLQKPILGECTFRLWASWMSDEHSFQIKSLKGEHRCARNYKLGAIVTYKWIGSHYTKEILHRKKLTIRQLRLEVIKKFGIDVSLGQCRRAKKHAMTIIEGTLVEHYAKLWSYGEEIRRSNPGSTMKMDVLAMPDGKNYFSKMYVCFAAVKKGWIEGCRKVVGIDGCFLKGICCGELLCAVGKDANNQIYPVAWAVVCVENKENWKWFLSYLIDDLDLGMGQGFTIMSDQHKGLMEAVKELLPQSEHRQCARHIASNFKKKFGGAHFENLFWKACKSSTEQNFKVVMKELEALSPLAHKYLMDKDPKTWSRAYYQTGRCCAAVENGTSESFNAVIVEARKKPIITMLEELRMYMMDKLFKSKTKGWSSDVAPAIRQKLNVLKLDQRYWQVLPSRLNQFETRSGNEAYEVDLDKKTCSCRMWQLNGYGCVHSVATISFLNRDVEQYVDPIFKRDMYLKTYNYSISPMNGSNMWPETPYTPPLPPKSRRMPGRPTVKRKRDASERGDKHKVSKIGKKSAMESGGANSDHAGEPSIVQANTTKVTRKRKSERIIKAKLGKQVGGDNDEGNCSNNAVNLD</sequence>
<accession>A0ACB8YUV7</accession>
<evidence type="ECO:0000313" key="2">
    <source>
        <dbReference type="Proteomes" id="UP001055811"/>
    </source>
</evidence>
<reference evidence="1 2" key="2">
    <citation type="journal article" date="2022" name="Mol. Ecol. Resour.">
        <title>The genomes of chicory, endive, great burdock and yacon provide insights into Asteraceae paleo-polyploidization history and plant inulin production.</title>
        <authorList>
            <person name="Fan W."/>
            <person name="Wang S."/>
            <person name="Wang H."/>
            <person name="Wang A."/>
            <person name="Jiang F."/>
            <person name="Liu H."/>
            <person name="Zhao H."/>
            <person name="Xu D."/>
            <person name="Zhang Y."/>
        </authorList>
    </citation>
    <scope>NUCLEOTIDE SEQUENCE [LARGE SCALE GENOMIC DNA]</scope>
    <source>
        <strain evidence="2">cv. Punajuju</strain>
        <tissue evidence="1">Leaves</tissue>
    </source>
</reference>